<feature type="region of interest" description="Disordered" evidence="6">
    <location>
        <begin position="519"/>
        <end position="544"/>
    </location>
</feature>
<evidence type="ECO:0000259" key="7">
    <source>
        <dbReference type="PROSITE" id="PS50215"/>
    </source>
</evidence>
<comment type="caution">
    <text evidence="5">Lacks conserved residue(s) required for the propagation of feature annotation.</text>
</comment>
<evidence type="ECO:0000256" key="3">
    <source>
        <dbReference type="ARBA" id="ARBA00022833"/>
    </source>
</evidence>
<evidence type="ECO:0000256" key="2">
    <source>
        <dbReference type="ARBA" id="ARBA00022801"/>
    </source>
</evidence>
<dbReference type="InterPro" id="IPR024079">
    <property type="entry name" value="MetalloPept_cat_dom_sf"/>
</dbReference>
<evidence type="ECO:0000256" key="1">
    <source>
        <dbReference type="ARBA" id="ARBA00022670"/>
    </source>
</evidence>
<dbReference type="GO" id="GO:0004222">
    <property type="term" value="F:metalloendopeptidase activity"/>
    <property type="evidence" value="ECO:0007669"/>
    <property type="project" value="InterPro"/>
</dbReference>
<feature type="binding site" evidence="5">
    <location>
        <position position="377"/>
    </location>
    <ligand>
        <name>Zn(2+)</name>
        <dbReference type="ChEBI" id="CHEBI:29105"/>
        <note>catalytic</note>
    </ligand>
</feature>
<feature type="active site" evidence="5">
    <location>
        <position position="368"/>
    </location>
</feature>
<feature type="binding site" evidence="5">
    <location>
        <position position="367"/>
    </location>
    <ligand>
        <name>Zn(2+)</name>
        <dbReference type="ChEBI" id="CHEBI:29105"/>
        <note>catalytic</note>
    </ligand>
</feature>
<keyword evidence="3 5" id="KW-0862">Zinc</keyword>
<keyword evidence="5" id="KW-0479">Metal-binding</keyword>
<dbReference type="Gene3D" id="3.40.390.10">
    <property type="entry name" value="Collagenase (Catalytic Domain)"/>
    <property type="match status" value="1"/>
</dbReference>
<organism evidence="8">
    <name type="scientific">Ixodes ricinus</name>
    <name type="common">Common tick</name>
    <name type="synonym">Acarus ricinus</name>
    <dbReference type="NCBI Taxonomy" id="34613"/>
    <lineage>
        <taxon>Eukaryota</taxon>
        <taxon>Metazoa</taxon>
        <taxon>Ecdysozoa</taxon>
        <taxon>Arthropoda</taxon>
        <taxon>Chelicerata</taxon>
        <taxon>Arachnida</taxon>
        <taxon>Acari</taxon>
        <taxon>Parasitiformes</taxon>
        <taxon>Ixodida</taxon>
        <taxon>Ixodoidea</taxon>
        <taxon>Ixodidae</taxon>
        <taxon>Ixodinae</taxon>
        <taxon>Ixodes</taxon>
    </lineage>
</organism>
<protein>
    <submittedName>
        <fullName evidence="8">Putative metalloprotease</fullName>
    </submittedName>
</protein>
<keyword evidence="2" id="KW-0378">Hydrolase</keyword>
<feature type="domain" description="Peptidase M12B" evidence="7">
    <location>
        <begin position="207"/>
        <end position="438"/>
    </location>
</feature>
<proteinExistence type="evidence at transcript level"/>
<feature type="binding site" evidence="5">
    <location>
        <position position="371"/>
    </location>
    <ligand>
        <name>Zn(2+)</name>
        <dbReference type="ChEBI" id="CHEBI:29105"/>
        <note>catalytic</note>
    </ligand>
</feature>
<evidence type="ECO:0000256" key="5">
    <source>
        <dbReference type="PROSITE-ProRule" id="PRU00276"/>
    </source>
</evidence>
<dbReference type="Pfam" id="PF01421">
    <property type="entry name" value="Reprolysin"/>
    <property type="match status" value="1"/>
</dbReference>
<dbReference type="PROSITE" id="PS50215">
    <property type="entry name" value="ADAM_MEPRO"/>
    <property type="match status" value="1"/>
</dbReference>
<evidence type="ECO:0000256" key="6">
    <source>
        <dbReference type="SAM" id="MobiDB-lite"/>
    </source>
</evidence>
<dbReference type="PANTHER" id="PTHR11905">
    <property type="entry name" value="ADAM A DISINTEGRIN AND METALLOPROTEASE DOMAIN"/>
    <property type="match status" value="1"/>
</dbReference>
<dbReference type="SUPFAM" id="SSF55486">
    <property type="entry name" value="Metalloproteases ('zincins'), catalytic domain"/>
    <property type="match status" value="1"/>
</dbReference>
<evidence type="ECO:0000256" key="4">
    <source>
        <dbReference type="ARBA" id="ARBA00023049"/>
    </source>
</evidence>
<dbReference type="EMBL" id="GADI01000345">
    <property type="protein sequence ID" value="JAA73463.1"/>
    <property type="molecule type" value="mRNA"/>
</dbReference>
<reference evidence="8" key="1">
    <citation type="submission" date="2012-12" db="EMBL/GenBank/DDBJ databases">
        <title>Identification and characterization of a phenylalanine ammonia-lyase gene family in Isatis indigotica Fort.</title>
        <authorList>
            <person name="Liu Q."/>
            <person name="Chen J."/>
            <person name="Zhou X."/>
            <person name="Di P."/>
            <person name="Xiao Y."/>
            <person name="Xuan H."/>
            <person name="Zhang L."/>
            <person name="Chen W."/>
        </authorList>
    </citation>
    <scope>NUCLEOTIDE SEQUENCE</scope>
    <source>
        <tissue evidence="8">Salivary gland</tissue>
    </source>
</reference>
<sequence length="578" mass="65245">FAFERTPTHAHTQWYQRRVGPFTGPSYGGRKTLSAFLASVLICAMVAEGLWAGTSAEYVVYPRLLQARGINGTKLLQVNDKITLHLEKSSVLAENLVVSTLNGDERVDTLVDGREVERDIYHDQSQMAAVSVTEKDGTVEVRGSLSNTLRIAPLPLMGRSEDGHMAHKVFEIEEPMEFKTDYIVPSERNIPLRRQPIRPTVKIPETFLAEVLFVFDEHHSKHFPDELSLLRYAALTISMINLRYDVFRDPRVQFVLVGVTTLTGRHSITEVVQDRDVLRPTTHTKKYMLSESTLDNLAHAVYTKKFSVVADVTVLVTELDLADYENGKISNSVLGVAFLGGMCSVRLRAAETEDTPGTYSMVPILVHELGHSLGMVHDGDKAVYSTAGYKHHVCSARDGYTMAPVANGARNGEWSTCSRQHLRGFLETLQQACFEMLSTKHYTINMTRLPGADITKQQLCEKTYSSFNGMRVHPSSQNAAECRIWCCPQNYKQCLPAHLTDGMECTQGSHCVKHQCVKKGTHQQPRPAPPTRYTTTRSTTTTTTRRTRRTWWPYWYNLRQEKTNPNSKRTYHSRMDSV</sequence>
<keyword evidence="4 8" id="KW-0482">Metalloprotease</keyword>
<evidence type="ECO:0000313" key="8">
    <source>
        <dbReference type="EMBL" id="JAA73463.1"/>
    </source>
</evidence>
<feature type="non-terminal residue" evidence="8">
    <location>
        <position position="1"/>
    </location>
</feature>
<dbReference type="PANTHER" id="PTHR11905:SF159">
    <property type="entry name" value="ADAM METALLOPROTEASE"/>
    <property type="match status" value="1"/>
</dbReference>
<dbReference type="GO" id="GO:0006509">
    <property type="term" value="P:membrane protein ectodomain proteolysis"/>
    <property type="evidence" value="ECO:0007669"/>
    <property type="project" value="TreeGrafter"/>
</dbReference>
<keyword evidence="1 8" id="KW-0645">Protease</keyword>
<dbReference type="InterPro" id="IPR001590">
    <property type="entry name" value="Peptidase_M12B"/>
</dbReference>
<dbReference type="GO" id="GO:0046872">
    <property type="term" value="F:metal ion binding"/>
    <property type="evidence" value="ECO:0007669"/>
    <property type="project" value="UniProtKB-KW"/>
</dbReference>
<name>A0A0K8RRA1_IXORI</name>
<feature type="compositionally biased region" description="Low complexity" evidence="6">
    <location>
        <begin position="531"/>
        <end position="544"/>
    </location>
</feature>
<accession>A0A0K8RRA1</accession>
<dbReference type="AlphaFoldDB" id="A0A0K8RRA1"/>
<dbReference type="Gene3D" id="3.40.1620.60">
    <property type="match status" value="1"/>
</dbReference>